<dbReference type="SMART" id="SM00347">
    <property type="entry name" value="HTH_MARR"/>
    <property type="match status" value="1"/>
</dbReference>
<dbReference type="PANTHER" id="PTHR33164">
    <property type="entry name" value="TRANSCRIPTIONAL REGULATOR, MARR FAMILY"/>
    <property type="match status" value="1"/>
</dbReference>
<evidence type="ECO:0000313" key="3">
    <source>
        <dbReference type="Proteomes" id="UP000663908"/>
    </source>
</evidence>
<dbReference type="SUPFAM" id="SSF46785">
    <property type="entry name" value="Winged helix' DNA-binding domain"/>
    <property type="match status" value="1"/>
</dbReference>
<evidence type="ECO:0000259" key="1">
    <source>
        <dbReference type="PROSITE" id="PS50995"/>
    </source>
</evidence>
<protein>
    <submittedName>
        <fullName evidence="2">Transcriptional regulator SlyA</fullName>
    </submittedName>
</protein>
<dbReference type="PANTHER" id="PTHR33164:SF43">
    <property type="entry name" value="HTH-TYPE TRANSCRIPTIONAL REPRESSOR YETL"/>
    <property type="match status" value="1"/>
</dbReference>
<name>A0ABX7TK25_STRCY</name>
<dbReference type="InterPro" id="IPR036388">
    <property type="entry name" value="WH-like_DNA-bd_sf"/>
</dbReference>
<dbReference type="InterPro" id="IPR036390">
    <property type="entry name" value="WH_DNA-bd_sf"/>
</dbReference>
<proteinExistence type="predicted"/>
<evidence type="ECO:0000313" key="2">
    <source>
        <dbReference type="EMBL" id="QTD95923.1"/>
    </source>
</evidence>
<accession>A0ABX7TK25</accession>
<dbReference type="RefSeq" id="WP_208029985.1">
    <property type="nucleotide sequence ID" value="NZ_CP071839.1"/>
</dbReference>
<dbReference type="Pfam" id="PF12802">
    <property type="entry name" value="MarR_2"/>
    <property type="match status" value="1"/>
</dbReference>
<keyword evidence="3" id="KW-1185">Reference proteome</keyword>
<dbReference type="InterPro" id="IPR039422">
    <property type="entry name" value="MarR/SlyA-like"/>
</dbReference>
<organism evidence="2 3">
    <name type="scientific">Streptomyces cyanogenus</name>
    <dbReference type="NCBI Taxonomy" id="80860"/>
    <lineage>
        <taxon>Bacteria</taxon>
        <taxon>Bacillati</taxon>
        <taxon>Actinomycetota</taxon>
        <taxon>Actinomycetes</taxon>
        <taxon>Kitasatosporales</taxon>
        <taxon>Streptomycetaceae</taxon>
        <taxon>Streptomyces</taxon>
    </lineage>
</organism>
<dbReference type="InterPro" id="IPR000835">
    <property type="entry name" value="HTH_MarR-typ"/>
</dbReference>
<dbReference type="Proteomes" id="UP000663908">
    <property type="component" value="Chromosome"/>
</dbReference>
<reference evidence="2 3" key="1">
    <citation type="submission" date="2021-03" db="EMBL/GenBank/DDBJ databases">
        <title>Complete genome sequence of Streptomyces cyanogenus S136, producer of anticancer angucycline landomycin A.</title>
        <authorList>
            <person name="Hrab P."/>
            <person name="Ruckert C."/>
            <person name="Busche T."/>
            <person name="Ostash I."/>
            <person name="Kalinowski J."/>
            <person name="Fedorenko V."/>
            <person name="Yushchuk O."/>
            <person name="Ostash B."/>
        </authorList>
    </citation>
    <scope>NUCLEOTIDE SEQUENCE [LARGE SCALE GENOMIC DNA]</scope>
    <source>
        <strain evidence="2 3">S136</strain>
    </source>
</reference>
<dbReference type="PRINTS" id="PR00598">
    <property type="entry name" value="HTHMARR"/>
</dbReference>
<gene>
    <name evidence="2" type="primary">slyA2</name>
    <name evidence="2" type="ORF">S1361_01130</name>
</gene>
<feature type="domain" description="HTH marR-type" evidence="1">
    <location>
        <begin position="10"/>
        <end position="141"/>
    </location>
</feature>
<dbReference type="EMBL" id="CP071839">
    <property type="protein sequence ID" value="QTD95923.1"/>
    <property type="molecule type" value="Genomic_DNA"/>
</dbReference>
<dbReference type="Gene3D" id="1.10.10.10">
    <property type="entry name" value="Winged helix-like DNA-binding domain superfamily/Winged helix DNA-binding domain"/>
    <property type="match status" value="1"/>
</dbReference>
<dbReference type="PROSITE" id="PS50995">
    <property type="entry name" value="HTH_MARR_2"/>
    <property type="match status" value="1"/>
</dbReference>
<sequence length="161" mass="17550">MKPTVAAPPEVDLTFLLSWASHALQTEMTAGLSDLGITPRAHCILHKAVSGDLTQTQIAESLGLDKTTMVVLTDKLEKDGLAERVPSSTDRRARIIRATPAGLELLARSNEIVSGIQDDVLGTLPEELREPFVRALTLLVDGRLSTFAQCEQPPRRRSSRI</sequence>